<dbReference type="InterPro" id="IPR009008">
    <property type="entry name" value="Val/Leu/Ile-tRNA-synth_edit"/>
</dbReference>
<dbReference type="EMBL" id="KE503207">
    <property type="protein sequence ID" value="EPX73015.1"/>
    <property type="molecule type" value="Genomic_DNA"/>
</dbReference>
<organism evidence="12 13">
    <name type="scientific">Schizosaccharomyces octosporus (strain yFS286)</name>
    <name type="common">Fission yeast</name>
    <name type="synonym">Octosporomyces octosporus</name>
    <dbReference type="NCBI Taxonomy" id="483514"/>
    <lineage>
        <taxon>Eukaryota</taxon>
        <taxon>Fungi</taxon>
        <taxon>Dikarya</taxon>
        <taxon>Ascomycota</taxon>
        <taxon>Taphrinomycotina</taxon>
        <taxon>Schizosaccharomycetes</taxon>
        <taxon>Schizosaccharomycetales</taxon>
        <taxon>Schizosaccharomycetaceae</taxon>
        <taxon>Schizosaccharomyces</taxon>
    </lineage>
</organism>
<dbReference type="NCBIfam" id="TIGR00422">
    <property type="entry name" value="valS"/>
    <property type="match status" value="1"/>
</dbReference>
<dbReference type="InterPro" id="IPR013155">
    <property type="entry name" value="M/V/L/I-tRNA-synth_anticd-bd"/>
</dbReference>
<keyword evidence="13" id="KW-1185">Reference proteome</keyword>
<evidence type="ECO:0000313" key="12">
    <source>
        <dbReference type="EMBL" id="EPX73015.1"/>
    </source>
</evidence>
<evidence type="ECO:0000313" key="13">
    <source>
        <dbReference type="Proteomes" id="UP000016088"/>
    </source>
</evidence>
<evidence type="ECO:0000256" key="3">
    <source>
        <dbReference type="ARBA" id="ARBA00022598"/>
    </source>
</evidence>
<dbReference type="RefSeq" id="XP_013018647.1">
    <property type="nucleotide sequence ID" value="XM_013163193.1"/>
</dbReference>
<evidence type="ECO:0000256" key="4">
    <source>
        <dbReference type="ARBA" id="ARBA00022741"/>
    </source>
</evidence>
<evidence type="ECO:0000259" key="10">
    <source>
        <dbReference type="Pfam" id="PF00133"/>
    </source>
</evidence>
<reference evidence="12 13" key="1">
    <citation type="journal article" date="2011" name="Science">
        <title>Comparative functional genomics of the fission yeasts.</title>
        <authorList>
            <person name="Rhind N."/>
            <person name="Chen Z."/>
            <person name="Yassour M."/>
            <person name="Thompson D.A."/>
            <person name="Haas B.J."/>
            <person name="Habib N."/>
            <person name="Wapinski I."/>
            <person name="Roy S."/>
            <person name="Lin M.F."/>
            <person name="Heiman D.I."/>
            <person name="Young S.K."/>
            <person name="Furuya K."/>
            <person name="Guo Y."/>
            <person name="Pidoux A."/>
            <person name="Chen H.M."/>
            <person name="Robbertse B."/>
            <person name="Goldberg J.M."/>
            <person name="Aoki K."/>
            <person name="Bayne E.H."/>
            <person name="Berlin A.M."/>
            <person name="Desjardins C.A."/>
            <person name="Dobbs E."/>
            <person name="Dukaj L."/>
            <person name="Fan L."/>
            <person name="FitzGerald M.G."/>
            <person name="French C."/>
            <person name="Gujja S."/>
            <person name="Hansen K."/>
            <person name="Keifenheim D."/>
            <person name="Levin J.Z."/>
            <person name="Mosher R.A."/>
            <person name="Mueller C.A."/>
            <person name="Pfiffner J."/>
            <person name="Priest M."/>
            <person name="Russ C."/>
            <person name="Smialowska A."/>
            <person name="Swoboda P."/>
            <person name="Sykes S.M."/>
            <person name="Vaughn M."/>
            <person name="Vengrova S."/>
            <person name="Yoder R."/>
            <person name="Zeng Q."/>
            <person name="Allshire R."/>
            <person name="Baulcombe D."/>
            <person name="Birren B.W."/>
            <person name="Brown W."/>
            <person name="Ekwall K."/>
            <person name="Kellis M."/>
            <person name="Leatherwood J."/>
            <person name="Levin H."/>
            <person name="Margalit H."/>
            <person name="Martienssen R."/>
            <person name="Nieduszynski C.A."/>
            <person name="Spatafora J.W."/>
            <person name="Friedman N."/>
            <person name="Dalgaard J.Z."/>
            <person name="Baumann P."/>
            <person name="Niki H."/>
            <person name="Regev A."/>
            <person name="Nusbaum C."/>
        </authorList>
    </citation>
    <scope>NUCLEOTIDE SEQUENCE [LARGE SCALE GENOMIC DNA]</scope>
    <source>
        <strain evidence="13">yFS286</strain>
    </source>
</reference>
<dbReference type="Gene3D" id="3.90.740.10">
    <property type="entry name" value="Valyl/Leucyl/Isoleucyl-tRNA synthetase, editing domain"/>
    <property type="match status" value="1"/>
</dbReference>
<evidence type="ECO:0000256" key="8">
    <source>
        <dbReference type="ARBA" id="ARBA00029936"/>
    </source>
</evidence>
<dbReference type="GeneID" id="25029757"/>
<evidence type="ECO:0000256" key="9">
    <source>
        <dbReference type="RuleBase" id="RU363035"/>
    </source>
</evidence>
<keyword evidence="4 9" id="KW-0547">Nucleotide-binding</keyword>
<dbReference type="Gene3D" id="2.170.220.10">
    <property type="match status" value="1"/>
</dbReference>
<evidence type="ECO:0000256" key="5">
    <source>
        <dbReference type="ARBA" id="ARBA00022840"/>
    </source>
</evidence>
<dbReference type="NCBIfam" id="NF004349">
    <property type="entry name" value="PRK05729.1"/>
    <property type="match status" value="1"/>
</dbReference>
<gene>
    <name evidence="12" type="ORF">SOCG_00773</name>
</gene>
<dbReference type="Pfam" id="PF00133">
    <property type="entry name" value="tRNA-synt_1"/>
    <property type="match status" value="1"/>
</dbReference>
<dbReference type="AlphaFoldDB" id="S9R3S1"/>
<keyword evidence="7 9" id="KW-0030">Aminoacyl-tRNA synthetase</keyword>
<comment type="similarity">
    <text evidence="1 9">Belongs to the class-I aminoacyl-tRNA synthetase family.</text>
</comment>
<evidence type="ECO:0000259" key="11">
    <source>
        <dbReference type="Pfam" id="PF08264"/>
    </source>
</evidence>
<dbReference type="Gene3D" id="3.40.50.620">
    <property type="entry name" value="HUPs"/>
    <property type="match status" value="2"/>
</dbReference>
<dbReference type="InterPro" id="IPR002300">
    <property type="entry name" value="aa-tRNA-synth_Ia"/>
</dbReference>
<dbReference type="OrthoDB" id="629407at2759"/>
<dbReference type="PROSITE" id="PS00178">
    <property type="entry name" value="AA_TRNA_LIGASE_I"/>
    <property type="match status" value="1"/>
</dbReference>
<dbReference type="InterPro" id="IPR014729">
    <property type="entry name" value="Rossmann-like_a/b/a_fold"/>
</dbReference>
<dbReference type="PANTHER" id="PTHR11946:SF114">
    <property type="entry name" value="VALINE--TRNA LIGASE, MITOCHONDRIAL"/>
    <property type="match status" value="1"/>
</dbReference>
<feature type="domain" description="Aminoacyl-tRNA synthetase class Ia" evidence="10">
    <location>
        <begin position="58"/>
        <end position="634"/>
    </location>
</feature>
<name>S9R3S1_SCHOY</name>
<dbReference type="HOGENOM" id="CLU_001493_0_2_1"/>
<accession>S9R3S1</accession>
<dbReference type="Pfam" id="PF08264">
    <property type="entry name" value="Anticodon_1"/>
    <property type="match status" value="1"/>
</dbReference>
<dbReference type="InterPro" id="IPR002303">
    <property type="entry name" value="Valyl-tRNA_ligase"/>
</dbReference>
<dbReference type="Proteomes" id="UP000016088">
    <property type="component" value="Unassembled WGS sequence"/>
</dbReference>
<evidence type="ECO:0000256" key="6">
    <source>
        <dbReference type="ARBA" id="ARBA00022917"/>
    </source>
</evidence>
<proteinExistence type="inferred from homology"/>
<keyword evidence="5 9" id="KW-0067">ATP-binding</keyword>
<dbReference type="GO" id="GO:0005829">
    <property type="term" value="C:cytosol"/>
    <property type="evidence" value="ECO:0007669"/>
    <property type="project" value="TreeGrafter"/>
</dbReference>
<keyword evidence="3 9" id="KW-0436">Ligase</keyword>
<dbReference type="OMA" id="FWIARMA"/>
<dbReference type="VEuPathDB" id="FungiDB:SOCG_00773"/>
<dbReference type="SUPFAM" id="SSF50677">
    <property type="entry name" value="ValRS/IleRS/LeuRS editing domain"/>
    <property type="match status" value="1"/>
</dbReference>
<dbReference type="GO" id="GO:0005524">
    <property type="term" value="F:ATP binding"/>
    <property type="evidence" value="ECO:0007669"/>
    <property type="project" value="UniProtKB-KW"/>
</dbReference>
<keyword evidence="6 9" id="KW-0648">Protein biosynthesis</keyword>
<dbReference type="GO" id="GO:0006438">
    <property type="term" value="P:valyl-tRNA aminoacylation"/>
    <property type="evidence" value="ECO:0007669"/>
    <property type="project" value="InterPro"/>
</dbReference>
<dbReference type="SUPFAM" id="SSF47323">
    <property type="entry name" value="Anticodon-binding domain of a subclass of class I aminoacyl-tRNA synthetases"/>
    <property type="match status" value="1"/>
</dbReference>
<dbReference type="eggNOG" id="KOG0432">
    <property type="taxonomic scope" value="Eukaryota"/>
</dbReference>
<dbReference type="PRINTS" id="PR00986">
    <property type="entry name" value="TRNASYNTHVAL"/>
</dbReference>
<dbReference type="InterPro" id="IPR001412">
    <property type="entry name" value="aa-tRNA-synth_I_CS"/>
</dbReference>
<sequence>MRFYSLLYIQPRVAGLGKPYSFCRCFNTQASFQPIHIETAWHELQQNVSRVEHSRSKLNINSDAPLFPILLPPPNITGKLHIGHALTITIQDALARYYSMNGYKVSFRPGTDHAGIATQSAVEKYLNKKGIKKSNLTESEFMLQVRDWEQQYQCRIRKQLEAFGALFDWKNEFYTLDQKRTSSVSKAFIELFDSGYIYRANRFVNWCPKLASAISEMEVESQLISDPVTKLINGVAVDFGYMYQIAYPLVDSCNKSIIVSTTRPETVFGDRAIAVNPHDPRYQQFIGKFVRHPLRPDLVLPIVEDDAVDPNFYTGALKITPSHSSVDYDIAKRHNIPMATILDPKGRLVNCSNELDGMDRLCARPKVVQMLRDTKALVKEIPHSYVLSVCSRTGDVIEPIMVPQWYLSVDSLRERVLNLTKEQDLKFFPSSTKDDWYRWLENMQDWCLSRQIQWGHRIPVWKYETSDGEKWVAAESQEEAVRKSNGASVEQDSDVLDTWFSSSLLPLSSFGWPCEKNVSALPFIESGKDIIFFWIARMALMCSYFTNVLPFREVILHPLIRDSEGRKMSKSLGNVIDPMDIIYGVSFEKLEEKLLEGSFSKSEMGKSLAHLKKSFPNGIRAQGLDALRFGLCLSLHHNQRILLDMESFSNSYKFLSKIWNLMRYFSQYDSSLINNDAPIEVSERFQIIKDAFDYRLHLTVKSCRENFENRSLFKVSETLEKFLLTDLSVEYVDVTRLILKHPEGRDLVLQHFRDIMNVFLRLAHPVIPCLTDVLWEHLNYVPKGPLHNIDYPFVDEGKLTSEEVAHANDVVKETMKIIYYLRSLKINRQLSKAPELPVYIITRKGSLDKFCEMIALLTGYQIKMQLNNDLGNSTTTFVQFMVSTDTMLMLPDKMMHRNLPKLERKIMELQKKVEKLDLVAKSAGYTKAPLSVKARNKQHREELLAMIQSLSQETYC</sequence>
<dbReference type="GO" id="GO:0004832">
    <property type="term" value="F:valine-tRNA ligase activity"/>
    <property type="evidence" value="ECO:0007669"/>
    <property type="project" value="UniProtKB-EC"/>
</dbReference>
<dbReference type="SUPFAM" id="SSF52374">
    <property type="entry name" value="Nucleotidylyl transferase"/>
    <property type="match status" value="1"/>
</dbReference>
<dbReference type="InterPro" id="IPR009080">
    <property type="entry name" value="tRNAsynth_Ia_anticodon-bd"/>
</dbReference>
<dbReference type="PANTHER" id="PTHR11946">
    <property type="entry name" value="VALYL-TRNA SYNTHETASES"/>
    <property type="match status" value="1"/>
</dbReference>
<evidence type="ECO:0000256" key="2">
    <source>
        <dbReference type="ARBA" id="ARBA00013169"/>
    </source>
</evidence>
<evidence type="ECO:0000256" key="7">
    <source>
        <dbReference type="ARBA" id="ARBA00023146"/>
    </source>
</evidence>
<dbReference type="GO" id="GO:0002161">
    <property type="term" value="F:aminoacyl-tRNA deacylase activity"/>
    <property type="evidence" value="ECO:0007669"/>
    <property type="project" value="InterPro"/>
</dbReference>
<protein>
    <recommendedName>
        <fullName evidence="2">valine--tRNA ligase</fullName>
        <ecNumber evidence="2">6.1.1.9</ecNumber>
    </recommendedName>
    <alternativeName>
        <fullName evidence="8">Valyl-tRNA synthetase</fullName>
    </alternativeName>
</protein>
<dbReference type="EC" id="6.1.1.9" evidence="2"/>
<evidence type="ECO:0000256" key="1">
    <source>
        <dbReference type="ARBA" id="ARBA00005594"/>
    </source>
</evidence>
<feature type="domain" description="Methionyl/Valyl/Leucyl/Isoleucyl-tRNA synthetase anticodon-binding" evidence="11">
    <location>
        <begin position="694"/>
        <end position="837"/>
    </location>
</feature>
<dbReference type="Gene3D" id="1.10.730.10">
    <property type="entry name" value="Isoleucyl-tRNA Synthetase, Domain 1"/>
    <property type="match status" value="1"/>
</dbReference>